<evidence type="ECO:0000313" key="1">
    <source>
        <dbReference type="EMBL" id="NMU93617.1"/>
    </source>
</evidence>
<dbReference type="RefSeq" id="WP_429861174.1">
    <property type="nucleotide sequence ID" value="NZ_JABBZE010000745.1"/>
</dbReference>
<dbReference type="InterPro" id="IPR023214">
    <property type="entry name" value="HAD_sf"/>
</dbReference>
<gene>
    <name evidence="1" type="ORF">HGQ98_30220</name>
</gene>
<sequence>DWLAAMGLGLADFPESFFYSDSVNDVPLLEKVTRPIAANPSPTLRAIAQERGWQVIDLFDHVIDAKS</sequence>
<organism evidence="1 2">
    <name type="scientific">Achromobacter ruhlandii</name>
    <dbReference type="NCBI Taxonomy" id="72557"/>
    <lineage>
        <taxon>Bacteria</taxon>
        <taxon>Pseudomonadati</taxon>
        <taxon>Pseudomonadota</taxon>
        <taxon>Betaproteobacteria</taxon>
        <taxon>Burkholderiales</taxon>
        <taxon>Alcaligenaceae</taxon>
        <taxon>Achromobacter</taxon>
    </lineage>
</organism>
<proteinExistence type="predicted"/>
<dbReference type="InterPro" id="IPR036412">
    <property type="entry name" value="HAD-like_sf"/>
</dbReference>
<dbReference type="AlphaFoldDB" id="A0A848NR11"/>
<accession>A0A848NR11</accession>
<dbReference type="GO" id="GO:0016787">
    <property type="term" value="F:hydrolase activity"/>
    <property type="evidence" value="ECO:0007669"/>
    <property type="project" value="UniProtKB-KW"/>
</dbReference>
<keyword evidence="1" id="KW-0378">Hydrolase</keyword>
<comment type="caution">
    <text evidence="1">The sequence shown here is derived from an EMBL/GenBank/DDBJ whole genome shotgun (WGS) entry which is preliminary data.</text>
</comment>
<dbReference type="Proteomes" id="UP000542405">
    <property type="component" value="Unassembled WGS sequence"/>
</dbReference>
<dbReference type="EMBL" id="JABBZE010000745">
    <property type="protein sequence ID" value="NMU93617.1"/>
    <property type="molecule type" value="Genomic_DNA"/>
</dbReference>
<feature type="non-terminal residue" evidence="1">
    <location>
        <position position="1"/>
    </location>
</feature>
<name>A0A848NR11_9BURK</name>
<evidence type="ECO:0000313" key="2">
    <source>
        <dbReference type="Proteomes" id="UP000542405"/>
    </source>
</evidence>
<protein>
    <submittedName>
        <fullName evidence="1">HAD-IB family hydrolase</fullName>
    </submittedName>
</protein>
<dbReference type="Gene3D" id="3.40.50.1000">
    <property type="entry name" value="HAD superfamily/HAD-like"/>
    <property type="match status" value="1"/>
</dbReference>
<reference evidence="1 2" key="1">
    <citation type="submission" date="2020-04" db="EMBL/GenBank/DDBJ databases">
        <title>Achromobacter ruhlandii genome sequencing and assembly.</title>
        <authorList>
            <person name="Martins R.C.R."/>
            <person name="Perdigao-Neto L.V."/>
            <person name="Levin A.S.S."/>
            <person name="Costa S.F."/>
        </authorList>
    </citation>
    <scope>NUCLEOTIDE SEQUENCE [LARGE SCALE GENOMIC DNA]</scope>
    <source>
        <strain evidence="1 2">9035ralo</strain>
    </source>
</reference>
<dbReference type="SUPFAM" id="SSF56784">
    <property type="entry name" value="HAD-like"/>
    <property type="match status" value="1"/>
</dbReference>